<dbReference type="OrthoDB" id="9019816at2"/>
<gene>
    <name evidence="1" type="ORF">BX592_101220</name>
</gene>
<reference evidence="1 2" key="1">
    <citation type="submission" date="2019-03" db="EMBL/GenBank/DDBJ databases">
        <title>Genomic Encyclopedia of Type Strains, Phase III (KMG-III): the genomes of soil and plant-associated and newly described type strains.</title>
        <authorList>
            <person name="Whitman W."/>
        </authorList>
    </citation>
    <scope>NUCLEOTIDE SEQUENCE [LARGE SCALE GENOMIC DNA]</scope>
    <source>
        <strain evidence="1 2">LMG 29544</strain>
    </source>
</reference>
<protein>
    <submittedName>
        <fullName evidence="1">Uncharacterized protein</fullName>
    </submittedName>
</protein>
<comment type="caution">
    <text evidence="1">The sequence shown here is derived from an EMBL/GenBank/DDBJ whole genome shotgun (WGS) entry which is preliminary data.</text>
</comment>
<proteinExistence type="predicted"/>
<dbReference type="RefSeq" id="WP_134189786.1">
    <property type="nucleotide sequence ID" value="NZ_JBHLUW010000027.1"/>
</dbReference>
<dbReference type="EMBL" id="SORE01000001">
    <property type="protein sequence ID" value="TDY54764.1"/>
    <property type="molecule type" value="Genomic_DNA"/>
</dbReference>
<dbReference type="AlphaFoldDB" id="A0A4R8M1N1"/>
<accession>A0A4R8M1N1</accession>
<keyword evidence="2" id="KW-1185">Reference proteome</keyword>
<name>A0A4R8M1N1_9BURK</name>
<dbReference type="Proteomes" id="UP000295509">
    <property type="component" value="Unassembled WGS sequence"/>
</dbReference>
<sequence length="102" mass="11367">MFDAEIATTLLNRWERMRRTEGVSALELLREGKLAFRHHVCTTAGMSDTQDSGAFDIELLTFDDGSTALRLSTGAHLAAWTRWVAIDPVTDEAQAPRYAIDL</sequence>
<organism evidence="1 2">
    <name type="scientific">Paraburkholderia rhizosphaerae</name>
    <dbReference type="NCBI Taxonomy" id="480658"/>
    <lineage>
        <taxon>Bacteria</taxon>
        <taxon>Pseudomonadati</taxon>
        <taxon>Pseudomonadota</taxon>
        <taxon>Betaproteobacteria</taxon>
        <taxon>Burkholderiales</taxon>
        <taxon>Burkholderiaceae</taxon>
        <taxon>Paraburkholderia</taxon>
    </lineage>
</organism>
<evidence type="ECO:0000313" key="1">
    <source>
        <dbReference type="EMBL" id="TDY54764.1"/>
    </source>
</evidence>
<evidence type="ECO:0000313" key="2">
    <source>
        <dbReference type="Proteomes" id="UP000295509"/>
    </source>
</evidence>